<dbReference type="GO" id="GO:0006412">
    <property type="term" value="P:translation"/>
    <property type="evidence" value="ECO:0007669"/>
    <property type="project" value="UniProtKB-UniRule"/>
</dbReference>
<dbReference type="NCBIfam" id="TIGR00061">
    <property type="entry name" value="L21"/>
    <property type="match status" value="1"/>
</dbReference>
<keyword evidence="4 5" id="KW-0694">RNA-binding</keyword>
<dbReference type="GO" id="GO:0005737">
    <property type="term" value="C:cytoplasm"/>
    <property type="evidence" value="ECO:0007669"/>
    <property type="project" value="UniProtKB-ARBA"/>
</dbReference>
<evidence type="ECO:0000256" key="2">
    <source>
        <dbReference type="ARBA" id="ARBA00022980"/>
    </source>
</evidence>
<dbReference type="InterPro" id="IPR001787">
    <property type="entry name" value="Ribosomal_bL21"/>
</dbReference>
<dbReference type="Pfam" id="PF00829">
    <property type="entry name" value="Ribosomal_L21p"/>
    <property type="match status" value="1"/>
</dbReference>
<dbReference type="InterPro" id="IPR036164">
    <property type="entry name" value="bL21-like_sf"/>
</dbReference>
<comment type="similarity">
    <text evidence="1 4 5">Belongs to the bacterial ribosomal protein bL21 family.</text>
</comment>
<dbReference type="GO" id="GO:1990904">
    <property type="term" value="C:ribonucleoprotein complex"/>
    <property type="evidence" value="ECO:0007669"/>
    <property type="project" value="UniProtKB-KW"/>
</dbReference>
<dbReference type="GO" id="GO:0003735">
    <property type="term" value="F:structural constituent of ribosome"/>
    <property type="evidence" value="ECO:0007669"/>
    <property type="project" value="InterPro"/>
</dbReference>
<proteinExistence type="inferred from homology"/>
<evidence type="ECO:0000256" key="5">
    <source>
        <dbReference type="RuleBase" id="RU000562"/>
    </source>
</evidence>
<dbReference type="GO" id="GO:0005840">
    <property type="term" value="C:ribosome"/>
    <property type="evidence" value="ECO:0007669"/>
    <property type="project" value="UniProtKB-KW"/>
</dbReference>
<protein>
    <recommendedName>
        <fullName evidence="4">Large ribosomal subunit protein bL21</fullName>
    </recommendedName>
</protein>
<keyword evidence="4 5" id="KW-0699">rRNA-binding</keyword>
<dbReference type="EMBL" id="DTLI01000140">
    <property type="protein sequence ID" value="HHS52374.1"/>
    <property type="molecule type" value="Genomic_DNA"/>
</dbReference>
<dbReference type="HAMAP" id="MF_01363">
    <property type="entry name" value="Ribosomal_bL21"/>
    <property type="match status" value="1"/>
</dbReference>
<evidence type="ECO:0000313" key="6">
    <source>
        <dbReference type="EMBL" id="HHS52374.1"/>
    </source>
</evidence>
<dbReference type="AlphaFoldDB" id="A0A7C6EAQ4"/>
<dbReference type="GO" id="GO:0019843">
    <property type="term" value="F:rRNA binding"/>
    <property type="evidence" value="ECO:0007669"/>
    <property type="project" value="UniProtKB-UniRule"/>
</dbReference>
<evidence type="ECO:0000256" key="1">
    <source>
        <dbReference type="ARBA" id="ARBA00008563"/>
    </source>
</evidence>
<comment type="function">
    <text evidence="4 5">This protein binds to 23S rRNA in the presence of protein L20.</text>
</comment>
<organism evidence="6">
    <name type="scientific">candidate division WOR-3 bacterium</name>
    <dbReference type="NCBI Taxonomy" id="2052148"/>
    <lineage>
        <taxon>Bacteria</taxon>
        <taxon>Bacteria division WOR-3</taxon>
    </lineage>
</organism>
<evidence type="ECO:0000256" key="4">
    <source>
        <dbReference type="HAMAP-Rule" id="MF_01363"/>
    </source>
</evidence>
<dbReference type="PANTHER" id="PTHR21349">
    <property type="entry name" value="50S RIBOSOMAL PROTEIN L21"/>
    <property type="match status" value="1"/>
</dbReference>
<reference evidence="6" key="1">
    <citation type="journal article" date="2020" name="mSystems">
        <title>Genome- and Community-Level Interaction Insights into Carbon Utilization and Element Cycling Functions of Hydrothermarchaeota in Hydrothermal Sediment.</title>
        <authorList>
            <person name="Zhou Z."/>
            <person name="Liu Y."/>
            <person name="Xu W."/>
            <person name="Pan J."/>
            <person name="Luo Z.H."/>
            <person name="Li M."/>
        </authorList>
    </citation>
    <scope>NUCLEOTIDE SEQUENCE [LARGE SCALE GENOMIC DNA]</scope>
    <source>
        <strain evidence="6">SpSt-876</strain>
    </source>
</reference>
<keyword evidence="3 4" id="KW-0687">Ribonucleoprotein</keyword>
<accession>A0A7C6EAQ4</accession>
<name>A0A7C6EAQ4_UNCW3</name>
<comment type="caution">
    <text evidence="6">The sequence shown here is derived from an EMBL/GenBank/DDBJ whole genome shotgun (WGS) entry which is preliminary data.</text>
</comment>
<sequence>MYAVVQFGGAQFIVKPGEKVTIPKVKAEVGETIKITDVLFVKKDGETIIGKPKIPEAFVEAKVLANTKGKKVTVFKFIRRENYRRKKGHRQPLSELEILKINLP</sequence>
<comment type="subunit">
    <text evidence="4">Part of the 50S ribosomal subunit. Contacts protein L20.</text>
</comment>
<evidence type="ECO:0000256" key="3">
    <source>
        <dbReference type="ARBA" id="ARBA00023274"/>
    </source>
</evidence>
<gene>
    <name evidence="4 6" type="primary">rplU</name>
    <name evidence="6" type="ORF">ENW73_05855</name>
</gene>
<keyword evidence="2 4" id="KW-0689">Ribosomal protein</keyword>
<dbReference type="InterPro" id="IPR028909">
    <property type="entry name" value="bL21-like"/>
</dbReference>
<dbReference type="PANTHER" id="PTHR21349:SF0">
    <property type="entry name" value="LARGE RIBOSOMAL SUBUNIT PROTEIN BL21M"/>
    <property type="match status" value="1"/>
</dbReference>
<dbReference type="SUPFAM" id="SSF141091">
    <property type="entry name" value="L21p-like"/>
    <property type="match status" value="1"/>
</dbReference>